<dbReference type="Proteomes" id="UP000068603">
    <property type="component" value="Unassembled WGS sequence"/>
</dbReference>
<feature type="domain" description="HTH lysR-type" evidence="5">
    <location>
        <begin position="1"/>
        <end position="60"/>
    </location>
</feature>
<evidence type="ECO:0000259" key="5">
    <source>
        <dbReference type="PROSITE" id="PS50931"/>
    </source>
</evidence>
<evidence type="ECO:0000256" key="4">
    <source>
        <dbReference type="ARBA" id="ARBA00023163"/>
    </source>
</evidence>
<dbReference type="InterPro" id="IPR036390">
    <property type="entry name" value="WH_DNA-bd_sf"/>
</dbReference>
<dbReference type="Gene3D" id="3.40.190.290">
    <property type="match status" value="1"/>
</dbReference>
<evidence type="ECO:0000313" key="7">
    <source>
        <dbReference type="Proteomes" id="UP000068603"/>
    </source>
</evidence>
<dbReference type="Pfam" id="PF00126">
    <property type="entry name" value="HTH_1"/>
    <property type="match status" value="1"/>
</dbReference>
<accession>A0A106F606</accession>
<dbReference type="STRING" id="1503054.WT74_12435"/>
<dbReference type="EMBL" id="LPHB01000048">
    <property type="protein sequence ID" value="KWA61434.1"/>
    <property type="molecule type" value="Genomic_DNA"/>
</dbReference>
<dbReference type="CDD" id="cd05466">
    <property type="entry name" value="PBP2_LTTR_substrate"/>
    <property type="match status" value="1"/>
</dbReference>
<evidence type="ECO:0000313" key="6">
    <source>
        <dbReference type="EMBL" id="KWA61434.1"/>
    </source>
</evidence>
<dbReference type="PANTHER" id="PTHR30126">
    <property type="entry name" value="HTH-TYPE TRANSCRIPTIONAL REGULATOR"/>
    <property type="match status" value="1"/>
</dbReference>
<comment type="caution">
    <text evidence="6">The sequence shown here is derived from an EMBL/GenBank/DDBJ whole genome shotgun (WGS) entry which is preliminary data.</text>
</comment>
<keyword evidence="3" id="KW-0238">DNA-binding</keyword>
<evidence type="ECO:0000256" key="2">
    <source>
        <dbReference type="ARBA" id="ARBA00023015"/>
    </source>
</evidence>
<dbReference type="AlphaFoldDB" id="A0A106F606"/>
<proteinExistence type="inferred from homology"/>
<keyword evidence="4" id="KW-0804">Transcription</keyword>
<dbReference type="GO" id="GO:0003700">
    <property type="term" value="F:DNA-binding transcription factor activity"/>
    <property type="evidence" value="ECO:0007669"/>
    <property type="project" value="InterPro"/>
</dbReference>
<dbReference type="PROSITE" id="PS50931">
    <property type="entry name" value="HTH_LYSR"/>
    <property type="match status" value="1"/>
</dbReference>
<dbReference type="FunFam" id="1.10.10.10:FF:000001">
    <property type="entry name" value="LysR family transcriptional regulator"/>
    <property type="match status" value="1"/>
</dbReference>
<dbReference type="InterPro" id="IPR000847">
    <property type="entry name" value="LysR_HTH_N"/>
</dbReference>
<dbReference type="SUPFAM" id="SSF46785">
    <property type="entry name" value="Winged helix' DNA-binding domain"/>
    <property type="match status" value="1"/>
</dbReference>
<dbReference type="SUPFAM" id="SSF53850">
    <property type="entry name" value="Periplasmic binding protein-like II"/>
    <property type="match status" value="1"/>
</dbReference>
<dbReference type="PANTHER" id="PTHR30126:SF91">
    <property type="entry name" value="LYSR FAMILY TRANSCRIPTIONAL REGULATOR"/>
    <property type="match status" value="1"/>
</dbReference>
<comment type="similarity">
    <text evidence="1">Belongs to the LysR transcriptional regulatory family.</text>
</comment>
<reference evidence="6 7" key="1">
    <citation type="submission" date="2015-11" db="EMBL/GenBank/DDBJ databases">
        <title>Expanding the genomic diversity of Burkholderia species for the development of highly accurate diagnostics.</title>
        <authorList>
            <person name="Sahl J."/>
            <person name="Keim P."/>
            <person name="Wagner D."/>
        </authorList>
    </citation>
    <scope>NUCLEOTIDE SEQUENCE [LARGE SCALE GENOMIC DNA]</scope>
    <source>
        <strain evidence="6 7">MSMB1960WGS</strain>
    </source>
</reference>
<name>A0A106F606_9BURK</name>
<evidence type="ECO:0000256" key="3">
    <source>
        <dbReference type="ARBA" id="ARBA00023125"/>
    </source>
</evidence>
<evidence type="ECO:0000256" key="1">
    <source>
        <dbReference type="ARBA" id="ARBA00009437"/>
    </source>
</evidence>
<protein>
    <submittedName>
        <fullName evidence="6">Transcriptional regulator</fullName>
    </submittedName>
</protein>
<dbReference type="Gene3D" id="1.10.10.10">
    <property type="entry name" value="Winged helix-like DNA-binding domain superfamily/Winged helix DNA-binding domain"/>
    <property type="match status" value="1"/>
</dbReference>
<gene>
    <name evidence="6" type="ORF">WT44_16550</name>
</gene>
<keyword evidence="2" id="KW-0805">Transcription regulation</keyword>
<dbReference type="InterPro" id="IPR036388">
    <property type="entry name" value="WH-like_DNA-bd_sf"/>
</dbReference>
<organism evidence="6">
    <name type="scientific">Burkholderia stagnalis</name>
    <dbReference type="NCBI Taxonomy" id="1503054"/>
    <lineage>
        <taxon>Bacteria</taxon>
        <taxon>Pseudomonadati</taxon>
        <taxon>Pseudomonadota</taxon>
        <taxon>Betaproteobacteria</taxon>
        <taxon>Burkholderiales</taxon>
        <taxon>Burkholderiaceae</taxon>
        <taxon>Burkholderia</taxon>
        <taxon>Burkholderia cepacia complex</taxon>
    </lineage>
</organism>
<dbReference type="Pfam" id="PF03466">
    <property type="entry name" value="LysR_substrate"/>
    <property type="match status" value="1"/>
</dbReference>
<dbReference type="PRINTS" id="PR00039">
    <property type="entry name" value="HTHLYSR"/>
</dbReference>
<sequence length="297" mass="32379">MRHAPEALLAFAEAALLGSFTAAARKLGKRQSTISEAIANLEIDLGVQLFDRSTRTPTLTDAGRALLPQVQRALDAGAAIDRAAARFARGEEARLTFVVSDTYQSQRYEQTLTALAQRFPALELECQIAEHEDVLDLIRQGRAQIGLMAARAAYPADIGAATIAEESEIGLFVGRTHPLAACGDAEVPHAALRDARELRLNTYATPEGQGPGGESGPLVAGTQRWSAPSYLMLLEMAVLGFGWTELPRWMVEHFARDRLCELRARGWPRRVRVDAVWSRNRPLGPAGAWLLDAMLAD</sequence>
<dbReference type="RefSeq" id="WP_059566348.1">
    <property type="nucleotide sequence ID" value="NZ_JAXKSJ010000026.1"/>
</dbReference>
<dbReference type="GO" id="GO:0000976">
    <property type="term" value="F:transcription cis-regulatory region binding"/>
    <property type="evidence" value="ECO:0007669"/>
    <property type="project" value="TreeGrafter"/>
</dbReference>
<dbReference type="InterPro" id="IPR005119">
    <property type="entry name" value="LysR_subst-bd"/>
</dbReference>